<sequence length="165" mass="18439">MSQIAMSHPKLPYIIIDDSVCSIQILPTILDLLTETESLSLSEARAAHDMVRNYESQSLLRPLQKFSKITGQGGWQFTAMNPGGLTIAVRDARQPNWRLIVPVFSNYEWRFTDLGADPNEQAPLLSYGYKANLRSVEAKFGSDAAMGVEEAAAVTRGWTDENYKR</sequence>
<dbReference type="EMBL" id="LVVK01000022">
    <property type="protein sequence ID" value="OPB37682.1"/>
    <property type="molecule type" value="Genomic_DNA"/>
</dbReference>
<dbReference type="Proteomes" id="UP000191004">
    <property type="component" value="Unassembled WGS sequence"/>
</dbReference>
<dbReference type="SUPFAM" id="SSF53649">
    <property type="entry name" value="Alkaline phosphatase-like"/>
    <property type="match status" value="1"/>
</dbReference>
<dbReference type="AlphaFoldDB" id="A0A1T3C9B4"/>
<proteinExistence type="predicted"/>
<name>A0A1T3C9B4_9HYPO</name>
<evidence type="ECO:0000313" key="2">
    <source>
        <dbReference type="Proteomes" id="UP000191004"/>
    </source>
</evidence>
<organism evidence="1 2">
    <name type="scientific">Trichoderma guizhouense</name>
    <dbReference type="NCBI Taxonomy" id="1491466"/>
    <lineage>
        <taxon>Eukaryota</taxon>
        <taxon>Fungi</taxon>
        <taxon>Dikarya</taxon>
        <taxon>Ascomycota</taxon>
        <taxon>Pezizomycotina</taxon>
        <taxon>Sordariomycetes</taxon>
        <taxon>Hypocreomycetidae</taxon>
        <taxon>Hypocreales</taxon>
        <taxon>Hypocreaceae</taxon>
        <taxon>Trichoderma</taxon>
    </lineage>
</organism>
<comment type="caution">
    <text evidence="1">The sequence shown here is derived from an EMBL/GenBank/DDBJ whole genome shotgun (WGS) entry which is preliminary data.</text>
</comment>
<keyword evidence="2" id="KW-1185">Reference proteome</keyword>
<dbReference type="InterPro" id="IPR017850">
    <property type="entry name" value="Alkaline_phosphatase_core_sf"/>
</dbReference>
<reference evidence="1 2" key="1">
    <citation type="submission" date="2016-04" db="EMBL/GenBank/DDBJ databases">
        <title>Multiple horizontal gene transfer events from other fungi enriched the ability of the initially mycotrophic fungus Trichoderma (Ascomycota) to feed on dead plant biomass.</title>
        <authorList>
            <person name="Atanasova L."/>
            <person name="Chenthamara K."/>
            <person name="Zhang J."/>
            <person name="Grujic M."/>
            <person name="Henrissat B."/>
            <person name="Kuo A."/>
            <person name="Aertz A."/>
            <person name="Salamov A."/>
            <person name="Lipzen A."/>
            <person name="Labutti K."/>
            <person name="Barry K."/>
            <person name="Miao Y."/>
            <person name="Rahimi M.J."/>
            <person name="Shen Q."/>
            <person name="Grigoriev I.V."/>
            <person name="Kubicek C.P."/>
            <person name="Druzhinina I.S."/>
        </authorList>
    </citation>
    <scope>NUCLEOTIDE SEQUENCE [LARGE SCALE GENOMIC DNA]</scope>
    <source>
        <strain evidence="1 2">NJAU 4742</strain>
    </source>
</reference>
<protein>
    <submittedName>
        <fullName evidence="1">Uncharacterized protein</fullName>
    </submittedName>
</protein>
<accession>A0A1T3C9B4</accession>
<gene>
    <name evidence="1" type="ORF">A0O28_0045940</name>
</gene>
<evidence type="ECO:0000313" key="1">
    <source>
        <dbReference type="EMBL" id="OPB37682.1"/>
    </source>
</evidence>